<evidence type="ECO:0000313" key="1">
    <source>
        <dbReference type="EMBL" id="PNH03094.1"/>
    </source>
</evidence>
<name>A0A2J7ZS49_9CHLO</name>
<gene>
    <name evidence="1" type="ORF">TSOC_010887</name>
</gene>
<dbReference type="Proteomes" id="UP000236333">
    <property type="component" value="Unassembled WGS sequence"/>
</dbReference>
<protein>
    <submittedName>
        <fullName evidence="1">Uncharacterized protein</fullName>
    </submittedName>
</protein>
<keyword evidence="2" id="KW-1185">Reference proteome</keyword>
<sequence length="101" mass="9935">MNAAAPRALLGQAEALPLVRRPSRVRASGSFFTTLATFSVTALLACPTAPLLAATAAAATAAPLTAPAGLPACAVAARALRAPVQAQGEGRGWPTGEGTAD</sequence>
<dbReference type="AlphaFoldDB" id="A0A2J7ZS49"/>
<reference evidence="1 2" key="1">
    <citation type="journal article" date="2017" name="Mol. Biol. Evol.">
        <title>The 4-celled Tetrabaena socialis nuclear genome reveals the essential components for genetic control of cell number at the origin of multicellularity in the volvocine lineage.</title>
        <authorList>
            <person name="Featherston J."/>
            <person name="Arakaki Y."/>
            <person name="Hanschen E.R."/>
            <person name="Ferris P.J."/>
            <person name="Michod R.E."/>
            <person name="Olson B.J.S.C."/>
            <person name="Nozaki H."/>
            <person name="Durand P.M."/>
        </authorList>
    </citation>
    <scope>NUCLEOTIDE SEQUENCE [LARGE SCALE GENOMIC DNA]</scope>
    <source>
        <strain evidence="1 2">NIES-571</strain>
    </source>
</reference>
<proteinExistence type="predicted"/>
<accession>A0A2J7ZS49</accession>
<comment type="caution">
    <text evidence="1">The sequence shown here is derived from an EMBL/GenBank/DDBJ whole genome shotgun (WGS) entry which is preliminary data.</text>
</comment>
<evidence type="ECO:0000313" key="2">
    <source>
        <dbReference type="Proteomes" id="UP000236333"/>
    </source>
</evidence>
<dbReference type="EMBL" id="PGGS01000548">
    <property type="protein sequence ID" value="PNH03094.1"/>
    <property type="molecule type" value="Genomic_DNA"/>
</dbReference>
<organism evidence="1 2">
    <name type="scientific">Tetrabaena socialis</name>
    <dbReference type="NCBI Taxonomy" id="47790"/>
    <lineage>
        <taxon>Eukaryota</taxon>
        <taxon>Viridiplantae</taxon>
        <taxon>Chlorophyta</taxon>
        <taxon>core chlorophytes</taxon>
        <taxon>Chlorophyceae</taxon>
        <taxon>CS clade</taxon>
        <taxon>Chlamydomonadales</taxon>
        <taxon>Tetrabaenaceae</taxon>
        <taxon>Tetrabaena</taxon>
    </lineage>
</organism>